<proteinExistence type="predicted"/>
<dbReference type="EMBL" id="JAEQMY010000006">
    <property type="protein sequence ID" value="MBL0403542.1"/>
    <property type="molecule type" value="Genomic_DNA"/>
</dbReference>
<dbReference type="Gene3D" id="1.20.1250.20">
    <property type="entry name" value="MFS general substrate transporter like domains"/>
    <property type="match status" value="1"/>
</dbReference>
<dbReference type="GO" id="GO:0005886">
    <property type="term" value="C:plasma membrane"/>
    <property type="evidence" value="ECO:0007669"/>
    <property type="project" value="UniProtKB-SubCell"/>
</dbReference>
<evidence type="ECO:0000256" key="1">
    <source>
        <dbReference type="ARBA" id="ARBA00004651"/>
    </source>
</evidence>
<feature type="transmembrane region" description="Helical" evidence="6">
    <location>
        <begin position="312"/>
        <end position="332"/>
    </location>
</feature>
<evidence type="ECO:0000256" key="5">
    <source>
        <dbReference type="ARBA" id="ARBA00023136"/>
    </source>
</evidence>
<keyword evidence="8" id="KW-1185">Reference proteome</keyword>
<feature type="transmembrane region" description="Helical" evidence="6">
    <location>
        <begin position="259"/>
        <end position="279"/>
    </location>
</feature>
<organism evidence="7 8">
    <name type="scientific">Microvirga aerilata</name>
    <dbReference type="NCBI Taxonomy" id="670292"/>
    <lineage>
        <taxon>Bacteria</taxon>
        <taxon>Pseudomonadati</taxon>
        <taxon>Pseudomonadota</taxon>
        <taxon>Alphaproteobacteria</taxon>
        <taxon>Hyphomicrobiales</taxon>
        <taxon>Methylobacteriaceae</taxon>
        <taxon>Microvirga</taxon>
    </lineage>
</organism>
<feature type="transmembrane region" description="Helical" evidence="6">
    <location>
        <begin position="22"/>
        <end position="44"/>
    </location>
</feature>
<sequence length="405" mass="42539">MSGAVVEVAAPSIWRQQPFWNLFVPAIGVGLEQQIVFIALPLLVYQATASTIEMNLVRGLGLLPNLLLAFVIGAIVDQADKKSWLVLALAAQAACLCGLALAFQQDNVQPALTYPLIFFLSTAIYAYYNAQTVALKMALRQEDLGPATAALSSIGQAFQMLGPALAGLLLMLPSPSASLWAAAIVALLGFAAVLRLKLPHAVKNPGERLGVRIAEGWEALQANRPLWLLTLVVIVTNSAAGMFSITMLQKPQAAGLSGAQIGLMFSVAGGIGVTGALLAPRVRQRFTMGGACLLGLGFVTLCYAAASLASHPVTLTAILACDAFFGMIYNVMTWTLRQETTPTPVIGRVTGMTGSLFKLAMPFAIVAAGLLSEQAGMGLVFLASAALNGAMLVAFWLTPALRNLK</sequence>
<reference evidence="7" key="1">
    <citation type="submission" date="2021-01" db="EMBL/GenBank/DDBJ databases">
        <title>Microvirga sp.</title>
        <authorList>
            <person name="Kim M.K."/>
        </authorList>
    </citation>
    <scope>NUCLEOTIDE SEQUENCE</scope>
    <source>
        <strain evidence="7">5420S-16</strain>
    </source>
</reference>
<dbReference type="Proteomes" id="UP000605848">
    <property type="component" value="Unassembled WGS sequence"/>
</dbReference>
<dbReference type="RefSeq" id="WP_202056993.1">
    <property type="nucleotide sequence ID" value="NZ_JAEQMY010000006.1"/>
</dbReference>
<dbReference type="PANTHER" id="PTHR23513:SF6">
    <property type="entry name" value="MAJOR FACILITATOR SUPERFAMILY ASSOCIATED DOMAIN-CONTAINING PROTEIN"/>
    <property type="match status" value="1"/>
</dbReference>
<accession>A0A936ZAY6</accession>
<feature type="transmembrane region" description="Helical" evidence="6">
    <location>
        <begin position="56"/>
        <end position="76"/>
    </location>
</feature>
<dbReference type="Pfam" id="PF07690">
    <property type="entry name" value="MFS_1"/>
    <property type="match status" value="1"/>
</dbReference>
<comment type="subcellular location">
    <subcellularLocation>
        <location evidence="1">Cell membrane</location>
        <topology evidence="1">Multi-pass membrane protein</topology>
    </subcellularLocation>
</comment>
<evidence type="ECO:0000313" key="8">
    <source>
        <dbReference type="Proteomes" id="UP000605848"/>
    </source>
</evidence>
<dbReference type="InterPro" id="IPR011701">
    <property type="entry name" value="MFS"/>
</dbReference>
<feature type="transmembrane region" description="Helical" evidence="6">
    <location>
        <begin position="286"/>
        <end position="306"/>
    </location>
</feature>
<comment type="caution">
    <text evidence="7">The sequence shown here is derived from an EMBL/GenBank/DDBJ whole genome shotgun (WGS) entry which is preliminary data.</text>
</comment>
<dbReference type="GO" id="GO:0022857">
    <property type="term" value="F:transmembrane transporter activity"/>
    <property type="evidence" value="ECO:0007669"/>
    <property type="project" value="InterPro"/>
</dbReference>
<evidence type="ECO:0000256" key="2">
    <source>
        <dbReference type="ARBA" id="ARBA00022475"/>
    </source>
</evidence>
<feature type="transmembrane region" description="Helical" evidence="6">
    <location>
        <begin position="353"/>
        <end position="371"/>
    </location>
</feature>
<dbReference type="AlphaFoldDB" id="A0A936ZAY6"/>
<keyword evidence="5 6" id="KW-0472">Membrane</keyword>
<protein>
    <submittedName>
        <fullName evidence="7">MFS transporter</fullName>
    </submittedName>
</protein>
<evidence type="ECO:0000256" key="3">
    <source>
        <dbReference type="ARBA" id="ARBA00022692"/>
    </source>
</evidence>
<feature type="transmembrane region" description="Helical" evidence="6">
    <location>
        <begin position="178"/>
        <end position="198"/>
    </location>
</feature>
<feature type="transmembrane region" description="Helical" evidence="6">
    <location>
        <begin position="149"/>
        <end position="172"/>
    </location>
</feature>
<evidence type="ECO:0000256" key="4">
    <source>
        <dbReference type="ARBA" id="ARBA00022989"/>
    </source>
</evidence>
<dbReference type="SUPFAM" id="SSF103473">
    <property type="entry name" value="MFS general substrate transporter"/>
    <property type="match status" value="1"/>
</dbReference>
<feature type="transmembrane region" description="Helical" evidence="6">
    <location>
        <begin position="377"/>
        <end position="397"/>
    </location>
</feature>
<feature type="transmembrane region" description="Helical" evidence="6">
    <location>
        <begin position="226"/>
        <end position="247"/>
    </location>
</feature>
<dbReference type="PANTHER" id="PTHR23513">
    <property type="entry name" value="INTEGRAL MEMBRANE EFFLUX PROTEIN-RELATED"/>
    <property type="match status" value="1"/>
</dbReference>
<dbReference type="InterPro" id="IPR036259">
    <property type="entry name" value="MFS_trans_sf"/>
</dbReference>
<evidence type="ECO:0000256" key="6">
    <source>
        <dbReference type="SAM" id="Phobius"/>
    </source>
</evidence>
<gene>
    <name evidence="7" type="ORF">JKG68_06145</name>
</gene>
<keyword evidence="2" id="KW-1003">Cell membrane</keyword>
<keyword evidence="4 6" id="KW-1133">Transmembrane helix</keyword>
<evidence type="ECO:0000313" key="7">
    <source>
        <dbReference type="EMBL" id="MBL0403542.1"/>
    </source>
</evidence>
<feature type="transmembrane region" description="Helical" evidence="6">
    <location>
        <begin position="111"/>
        <end position="128"/>
    </location>
</feature>
<dbReference type="CDD" id="cd06173">
    <property type="entry name" value="MFS_MefA_like"/>
    <property type="match status" value="1"/>
</dbReference>
<name>A0A936ZAY6_9HYPH</name>
<keyword evidence="3 6" id="KW-0812">Transmembrane</keyword>
<feature type="transmembrane region" description="Helical" evidence="6">
    <location>
        <begin position="83"/>
        <end position="105"/>
    </location>
</feature>